<accession>A0ABR7Q804</accession>
<evidence type="ECO:0000256" key="4">
    <source>
        <dbReference type="SAM" id="Phobius"/>
    </source>
</evidence>
<keyword evidence="5" id="KW-0732">Signal</keyword>
<dbReference type="SUPFAM" id="SSF55874">
    <property type="entry name" value="ATPase domain of HSP90 chaperone/DNA topoisomerase II/histidine kinase"/>
    <property type="match status" value="1"/>
</dbReference>
<name>A0ABR7Q804_9FLAO</name>
<keyword evidence="7" id="KW-0418">Kinase</keyword>
<keyword evidence="3" id="KW-0597">Phosphoprotein</keyword>
<dbReference type="PANTHER" id="PTHR43547">
    <property type="entry name" value="TWO-COMPONENT HISTIDINE KINASE"/>
    <property type="match status" value="1"/>
</dbReference>
<dbReference type="PANTHER" id="PTHR43547:SF2">
    <property type="entry name" value="HYBRID SIGNAL TRANSDUCTION HISTIDINE KINASE C"/>
    <property type="match status" value="1"/>
</dbReference>
<dbReference type="SUPFAM" id="SSF47384">
    <property type="entry name" value="Homodimeric domain of signal transducing histidine kinase"/>
    <property type="match status" value="1"/>
</dbReference>
<keyword evidence="4" id="KW-0472">Membrane</keyword>
<feature type="signal peptide" evidence="5">
    <location>
        <begin position="1"/>
        <end position="21"/>
    </location>
</feature>
<reference evidence="7 8" key="1">
    <citation type="submission" date="2020-07" db="EMBL/GenBank/DDBJ databases">
        <title>Description of Kordia aestuariivivens sp. nov., isolated from a tidal flat.</title>
        <authorList>
            <person name="Park S."/>
            <person name="Yoon J.-H."/>
        </authorList>
    </citation>
    <scope>NUCLEOTIDE SEQUENCE [LARGE SCALE GENOMIC DNA]</scope>
    <source>
        <strain evidence="7 8">YSTF-M3</strain>
    </source>
</reference>
<dbReference type="PROSITE" id="PS50109">
    <property type="entry name" value="HIS_KIN"/>
    <property type="match status" value="1"/>
</dbReference>
<dbReference type="InterPro" id="IPR003661">
    <property type="entry name" value="HisK_dim/P_dom"/>
</dbReference>
<comment type="catalytic activity">
    <reaction evidence="1">
        <text>ATP + protein L-histidine = ADP + protein N-phospho-L-histidine.</text>
        <dbReference type="EC" id="2.7.13.3"/>
    </reaction>
</comment>
<evidence type="ECO:0000259" key="6">
    <source>
        <dbReference type="PROSITE" id="PS50109"/>
    </source>
</evidence>
<keyword evidence="4" id="KW-1133">Transmembrane helix</keyword>
<keyword evidence="7" id="KW-0808">Transferase</keyword>
<dbReference type="Proteomes" id="UP000619238">
    <property type="component" value="Unassembled WGS sequence"/>
</dbReference>
<dbReference type="GO" id="GO:0016301">
    <property type="term" value="F:kinase activity"/>
    <property type="evidence" value="ECO:0007669"/>
    <property type="project" value="UniProtKB-KW"/>
</dbReference>
<dbReference type="EMBL" id="JACGWS010000004">
    <property type="protein sequence ID" value="MBC8754657.1"/>
    <property type="molecule type" value="Genomic_DNA"/>
</dbReference>
<evidence type="ECO:0000256" key="1">
    <source>
        <dbReference type="ARBA" id="ARBA00000085"/>
    </source>
</evidence>
<dbReference type="SUPFAM" id="SSF48452">
    <property type="entry name" value="TPR-like"/>
    <property type="match status" value="1"/>
</dbReference>
<dbReference type="Gene3D" id="1.25.40.10">
    <property type="entry name" value="Tetratricopeptide repeat domain"/>
    <property type="match status" value="1"/>
</dbReference>
<dbReference type="Gene3D" id="3.30.565.10">
    <property type="entry name" value="Histidine kinase-like ATPase, C-terminal domain"/>
    <property type="match status" value="1"/>
</dbReference>
<keyword evidence="8" id="KW-1185">Reference proteome</keyword>
<keyword evidence="4" id="KW-0812">Transmembrane</keyword>
<proteinExistence type="predicted"/>
<dbReference type="Pfam" id="PF13424">
    <property type="entry name" value="TPR_12"/>
    <property type="match status" value="1"/>
</dbReference>
<dbReference type="Pfam" id="PF02518">
    <property type="entry name" value="HATPase_c"/>
    <property type="match status" value="1"/>
</dbReference>
<dbReference type="InterPro" id="IPR004358">
    <property type="entry name" value="Sig_transdc_His_kin-like_C"/>
</dbReference>
<comment type="caution">
    <text evidence="7">The sequence shown here is derived from an EMBL/GenBank/DDBJ whole genome shotgun (WGS) entry which is preliminary data.</text>
</comment>
<evidence type="ECO:0000256" key="3">
    <source>
        <dbReference type="ARBA" id="ARBA00022553"/>
    </source>
</evidence>
<feature type="domain" description="Histidine kinase" evidence="6">
    <location>
        <begin position="356"/>
        <end position="572"/>
    </location>
</feature>
<dbReference type="InterPro" id="IPR011990">
    <property type="entry name" value="TPR-like_helical_dom_sf"/>
</dbReference>
<dbReference type="CDD" id="cd00082">
    <property type="entry name" value="HisKA"/>
    <property type="match status" value="1"/>
</dbReference>
<dbReference type="Gene3D" id="1.10.287.130">
    <property type="match status" value="1"/>
</dbReference>
<dbReference type="PRINTS" id="PR00344">
    <property type="entry name" value="BCTRLSENSOR"/>
</dbReference>
<gene>
    <name evidence="7" type="ORF">H2O64_08220</name>
</gene>
<evidence type="ECO:0000256" key="2">
    <source>
        <dbReference type="ARBA" id="ARBA00012438"/>
    </source>
</evidence>
<evidence type="ECO:0000313" key="8">
    <source>
        <dbReference type="Proteomes" id="UP000619238"/>
    </source>
</evidence>
<dbReference type="RefSeq" id="WP_187561708.1">
    <property type="nucleotide sequence ID" value="NZ_JACGWS010000004.1"/>
</dbReference>
<dbReference type="SMART" id="SM00387">
    <property type="entry name" value="HATPase_c"/>
    <property type="match status" value="1"/>
</dbReference>
<organism evidence="7 8">
    <name type="scientific">Kordia aestuariivivens</name>
    <dbReference type="NCBI Taxonomy" id="2759037"/>
    <lineage>
        <taxon>Bacteria</taxon>
        <taxon>Pseudomonadati</taxon>
        <taxon>Bacteroidota</taxon>
        <taxon>Flavobacteriia</taxon>
        <taxon>Flavobacteriales</taxon>
        <taxon>Flavobacteriaceae</taxon>
        <taxon>Kordia</taxon>
    </lineage>
</organism>
<protein>
    <recommendedName>
        <fullName evidence="2">histidine kinase</fullName>
        <ecNumber evidence="2">2.7.13.3</ecNumber>
    </recommendedName>
</protein>
<dbReference type="InterPro" id="IPR019734">
    <property type="entry name" value="TPR_rpt"/>
</dbReference>
<evidence type="ECO:0000313" key="7">
    <source>
        <dbReference type="EMBL" id="MBC8754657.1"/>
    </source>
</evidence>
<evidence type="ECO:0000256" key="5">
    <source>
        <dbReference type="SAM" id="SignalP"/>
    </source>
</evidence>
<dbReference type="EC" id="2.7.13.3" evidence="2"/>
<feature type="chain" id="PRO_5047170020" description="histidine kinase" evidence="5">
    <location>
        <begin position="22"/>
        <end position="572"/>
    </location>
</feature>
<dbReference type="SMART" id="SM00028">
    <property type="entry name" value="TPR"/>
    <property type="match status" value="4"/>
</dbReference>
<dbReference type="InterPro" id="IPR003594">
    <property type="entry name" value="HATPase_dom"/>
</dbReference>
<dbReference type="InterPro" id="IPR005467">
    <property type="entry name" value="His_kinase_dom"/>
</dbReference>
<dbReference type="InterPro" id="IPR036097">
    <property type="entry name" value="HisK_dim/P_sf"/>
</dbReference>
<sequence>MIKKTIFILFFTLGFSTYTFAQTWHEQIVLDSIKAKIIKYSAYDYYQKASLYFAKKKWDSTLVYCAKQLTDKSNLEVINYSHYYRGVSFQMKKIYNEAEKEFTKISKDFDFYYLTKMILGEIFLEQQKFQKALNNFKEIENISNHEKQGLVTSIIEHNIGICYLHLQQFDQAELYLLKSTKAQELKKDTLQLVSSYGDLANLYYEQYKDELAIPYFKKAYELSKLGERFRLKRTTAFNMAIVEENRKDFAKALTYRKEYEQWNDSLNNQIKIWETAQREKLDAIKEKQKEVVILEAKNKVKIAERNGFLYASIVLLILLGTGTYFYREKIKATKTIAAQKEILNDLNATKDYLFSVVSHDLRSPVNALRKQHRKLKDQIISNDLESLEKTIETSAFISESMYGLLNNILHWSLEQSKQLLFELKTNPLQLIIEQVLFDFKHLAAAKHISIETNFEDSILGVFDRESLKIVLRNLLDNAIKYTPEHGEIQVKTFYHENDCCIEIIDTGIGFSEVLLDQIHYLKEITISNIDRSRGVGLGLLLCVTLIKKNKGNFVIEKNLPKGSVVKIKLPKA</sequence>
<feature type="transmembrane region" description="Helical" evidence="4">
    <location>
        <begin position="307"/>
        <end position="326"/>
    </location>
</feature>
<dbReference type="InterPro" id="IPR036890">
    <property type="entry name" value="HATPase_C_sf"/>
</dbReference>